<accession>H1Z1M4</accession>
<dbReference type="SUPFAM" id="SSF53335">
    <property type="entry name" value="S-adenosyl-L-methionine-dependent methyltransferases"/>
    <property type="match status" value="1"/>
</dbReference>
<feature type="region of interest" description="Disordered" evidence="6">
    <location>
        <begin position="1046"/>
        <end position="1066"/>
    </location>
</feature>
<keyword evidence="9" id="KW-1185">Reference proteome</keyword>
<evidence type="ECO:0000256" key="4">
    <source>
        <dbReference type="ARBA" id="ARBA00022691"/>
    </source>
</evidence>
<dbReference type="REBASE" id="95930">
    <property type="entry name" value="M.Mli2279ORF411P"/>
</dbReference>
<dbReference type="InterPro" id="IPR011639">
    <property type="entry name" value="MethylTrfase_TaqI-like_dom"/>
</dbReference>
<organism evidence="8 9">
    <name type="scientific">Methanoplanus limicola DSM 2279</name>
    <dbReference type="NCBI Taxonomy" id="937775"/>
    <lineage>
        <taxon>Archaea</taxon>
        <taxon>Methanobacteriati</taxon>
        <taxon>Methanobacteriota</taxon>
        <taxon>Stenosarchaea group</taxon>
        <taxon>Methanomicrobia</taxon>
        <taxon>Methanomicrobiales</taxon>
        <taxon>Methanomicrobiaceae</taxon>
        <taxon>Methanoplanus</taxon>
    </lineage>
</organism>
<feature type="domain" description="Type II methyltransferase M.TaqI-like" evidence="7">
    <location>
        <begin position="735"/>
        <end position="991"/>
    </location>
</feature>
<dbReference type="Gene3D" id="3.40.50.150">
    <property type="entry name" value="Vaccinia Virus protein VP39"/>
    <property type="match status" value="2"/>
</dbReference>
<comment type="catalytic activity">
    <reaction evidence="5">
        <text>a 2'-deoxyadenosine in DNA + S-adenosyl-L-methionine = an N(6)-methyl-2'-deoxyadenosine in DNA + S-adenosyl-L-homocysteine + H(+)</text>
        <dbReference type="Rhea" id="RHEA:15197"/>
        <dbReference type="Rhea" id="RHEA-COMP:12418"/>
        <dbReference type="Rhea" id="RHEA-COMP:12419"/>
        <dbReference type="ChEBI" id="CHEBI:15378"/>
        <dbReference type="ChEBI" id="CHEBI:57856"/>
        <dbReference type="ChEBI" id="CHEBI:59789"/>
        <dbReference type="ChEBI" id="CHEBI:90615"/>
        <dbReference type="ChEBI" id="CHEBI:90616"/>
        <dbReference type="EC" id="2.1.1.72"/>
    </reaction>
</comment>
<evidence type="ECO:0000313" key="9">
    <source>
        <dbReference type="Proteomes" id="UP000005741"/>
    </source>
</evidence>
<dbReference type="GO" id="GO:0009007">
    <property type="term" value="F:site-specific DNA-methyltransferase (adenine-specific) activity"/>
    <property type="evidence" value="ECO:0007669"/>
    <property type="project" value="UniProtKB-EC"/>
</dbReference>
<keyword evidence="2" id="KW-0489">Methyltransferase</keyword>
<dbReference type="PANTHER" id="PTHR33841:SF1">
    <property type="entry name" value="DNA METHYLTRANSFERASE A"/>
    <property type="match status" value="1"/>
</dbReference>
<keyword evidence="3" id="KW-0808">Transferase</keyword>
<dbReference type="PRINTS" id="PR00507">
    <property type="entry name" value="N12N6MTFRASE"/>
</dbReference>
<dbReference type="GO" id="GO:0032259">
    <property type="term" value="P:methylation"/>
    <property type="evidence" value="ECO:0007669"/>
    <property type="project" value="UniProtKB-KW"/>
</dbReference>
<feature type="domain" description="Type II methyltransferase M.TaqI-like" evidence="7">
    <location>
        <begin position="1087"/>
        <end position="1149"/>
    </location>
</feature>
<evidence type="ECO:0000259" key="7">
    <source>
        <dbReference type="Pfam" id="PF07669"/>
    </source>
</evidence>
<dbReference type="HOGENOM" id="CLU_240928_0_0_2"/>
<keyword evidence="4" id="KW-0949">S-adenosyl-L-methionine</keyword>
<feature type="region of interest" description="Disordered" evidence="6">
    <location>
        <begin position="500"/>
        <end position="526"/>
    </location>
</feature>
<dbReference type="EMBL" id="CM001436">
    <property type="protein sequence ID" value="EHQ34550.1"/>
    <property type="molecule type" value="Genomic_DNA"/>
</dbReference>
<evidence type="ECO:0000256" key="1">
    <source>
        <dbReference type="ARBA" id="ARBA00011900"/>
    </source>
</evidence>
<feature type="compositionally biased region" description="Basic residues" evidence="6">
    <location>
        <begin position="1053"/>
        <end position="1066"/>
    </location>
</feature>
<dbReference type="EC" id="2.1.1.72" evidence="1"/>
<name>H1Z1M4_9EURY</name>
<dbReference type="GO" id="GO:0006304">
    <property type="term" value="P:DNA modification"/>
    <property type="evidence" value="ECO:0007669"/>
    <property type="project" value="InterPro"/>
</dbReference>
<gene>
    <name evidence="8" type="ORF">Metlim_0411</name>
</gene>
<dbReference type="OrthoDB" id="112158at2157"/>
<dbReference type="PROSITE" id="PS00092">
    <property type="entry name" value="N6_MTASE"/>
    <property type="match status" value="1"/>
</dbReference>
<proteinExistence type="predicted"/>
<sequence>MAEDLSINSWYMELRQNGMLLSASVLDSFLPEGPGKISEYLYEKLRDSYTSYLTRISEDSSDSVILNKWLNAVFERFLDYKSSDWQKHTDIDEKFCVLESSFSGGKLKPDRVLLEDGNPEKPKFLVKIEKDAKRVGMGCGRASYSSFVELLRETGVHLGVLTNGRQFRIVYAGMDFDVWTEWEADRWFEDATGRTQLAGFRSIVGANGTQEKEGSLYPFYDAVLDSRTKQGELSQVLGEQTREAVEYLLQAYDESRRTNPGIDDLLLDRPGGNGRIDDSEAYNALYQASIRLVMRFVVTLFSEARSLLPVESDIYYNSYGLDGLYSQFRSTISAEGEGALEDQGHAWPRMLALFRLISEGCEYKDLTVPEYGGSLFRSGDLNSDDAVMRALALYEDQRVYISDFVVYKVLSLLKFGKVKAKVGRSTRWVSGPVDFSDLRTEYIGMMYEGLLDYHLRKVTDEEKAVIFLNIGKQPALPLSLLKSMQDKDIRELIKELSKEKVQDTGDESEEAIESEGYDEEGNLDDSDSEIIESQPEESITDNEVFREVFARVCHAVEVSKLVKKTQNKDETIYQTEVREKATQIIRKVVYPGQMYLIRGSGTRKGTGTFYTKPQLAVPTVHRTLEPLVYNIKGENAVKIPKLPDEILSLKICDPAMGSGSFPVSALRYLTGALYESLWHHKKIRGLSSGGTIIQLPFIDSDTGKNYEEFLPESTSDENFDLRALGRLKRHIAERCIYGVDLNPLAVELAKLSLWVETMDRQLPFTYLDHKLKCGNSLVGCWFDQFEEYPVMAWLREGGDKNHSNGVYYKKEEWTKAIKDTLNDKVKLQLIAHIEKTTSGQTGIENWTIDSKKGHSVHKNTLSLFESLHSIPIQETEEREKCYKERFIGDQDFKDLRHAFDRWCAVWFWPGDWLDEDGPTPVRFYNPTDKFSERVRIIAADNKFFHWEIEFPDVFVEGGGGFDAVIGNPPWEISKPKSQEFFSIYDPIYRTRTKQDAISLQEQLFERDEAIERSWLLYNSGFKSMSNWNKNAAFPFGDPQDENIGGSKFSFTRSPKKNKTNHDNWRKHRLNNHGYADPAHPFRHQGSADINTYKMFLEFSHALCREGGRIGMIVPSGIYTDYGTKELRELFLEKCQWEWIFCFENKKGIFDIHRSSKFCPVIIQKKGKTDVINVAFMRHNLSDWENPKNYSFQYPVDQLYVFSPESKSILETQTGRDMDIISEIYSNSVLLGDQGSEGWGINYAREFDMTNDSNLFPPLAWWEERGYTPDQYGRWLPPKENPPELIYKNKKIGEAGDIALPLYEGRMIGQFDFSEKGWVSGKGRSAKWRDIPWDKKVIEPQFLISNTCTHDNEDIRQANLRTVFMDVSFATNTRTMISAGIKGFPCGNKVPLLISCNSSETISISLVSILNSFVFDKQFRDRLGGLSLNYFIVEESALLKFKEYTHLIKYGSKIILSDITYANDWIKLLKLNYFDNSKHWKSLWAVTPHERLRLRCILDAVVAELYGISYEDFAWILRDCGHSPEYINKNSKEFDPKGFWRVDKTEDPEIRHTLLALKAYADLKKIGIDEFCKLNDGDGWMIPEETTFEVLKDGTIAFDTPGGVTVPVRERLGDRFYDWQFEGTPEESWAECEMHARNLLGDEEFEKMMNETEAEESPCNSGKEINKVLQKATSQKEVFDREEKKQKNLGDF</sequence>
<evidence type="ECO:0000256" key="3">
    <source>
        <dbReference type="ARBA" id="ARBA00022679"/>
    </source>
</evidence>
<dbReference type="InterPro" id="IPR002052">
    <property type="entry name" value="DNA_methylase_N6_adenine_CS"/>
</dbReference>
<evidence type="ECO:0000313" key="8">
    <source>
        <dbReference type="EMBL" id="EHQ34550.1"/>
    </source>
</evidence>
<dbReference type="InterPro" id="IPR050953">
    <property type="entry name" value="N4_N6_ade-DNA_methylase"/>
</dbReference>
<evidence type="ECO:0000256" key="5">
    <source>
        <dbReference type="ARBA" id="ARBA00047942"/>
    </source>
</evidence>
<dbReference type="Pfam" id="PF07669">
    <property type="entry name" value="Eco57I"/>
    <property type="match status" value="2"/>
</dbReference>
<evidence type="ECO:0000256" key="2">
    <source>
        <dbReference type="ARBA" id="ARBA00022603"/>
    </source>
</evidence>
<dbReference type="GO" id="GO:0003676">
    <property type="term" value="F:nucleic acid binding"/>
    <property type="evidence" value="ECO:0007669"/>
    <property type="project" value="InterPro"/>
</dbReference>
<dbReference type="STRING" id="937775.Metlim_0411"/>
<feature type="compositionally biased region" description="Acidic residues" evidence="6">
    <location>
        <begin position="504"/>
        <end position="526"/>
    </location>
</feature>
<dbReference type="Proteomes" id="UP000005741">
    <property type="component" value="Chromosome"/>
</dbReference>
<protein>
    <recommendedName>
        <fullName evidence="1">site-specific DNA-methyltransferase (adenine-specific)</fullName>
        <ecNumber evidence="1">2.1.1.72</ecNumber>
    </recommendedName>
</protein>
<reference evidence="8 9" key="1">
    <citation type="submission" date="2011-10" db="EMBL/GenBank/DDBJ databases">
        <title>The Improved High-Quality Draft genome of Methanoplanus limicola DSM 2279.</title>
        <authorList>
            <consortium name="US DOE Joint Genome Institute (JGI-PGF)"/>
            <person name="Lucas S."/>
            <person name="Copeland A."/>
            <person name="Lapidus A."/>
            <person name="Glavina del Rio T."/>
            <person name="Dalin E."/>
            <person name="Tice H."/>
            <person name="Bruce D."/>
            <person name="Goodwin L."/>
            <person name="Pitluck S."/>
            <person name="Peters L."/>
            <person name="Mikhailova N."/>
            <person name="Lu M."/>
            <person name="Kyrpides N."/>
            <person name="Mavromatis K."/>
            <person name="Ivanova N."/>
            <person name="Markowitz V."/>
            <person name="Cheng J.-F."/>
            <person name="Hugenholtz P."/>
            <person name="Woyke T."/>
            <person name="Wu D."/>
            <person name="Wirth R."/>
            <person name="Brambilla E.-M."/>
            <person name="Klenk H.-P."/>
            <person name="Eisen J.A."/>
        </authorList>
    </citation>
    <scope>NUCLEOTIDE SEQUENCE [LARGE SCALE GENOMIC DNA]</scope>
    <source>
        <strain evidence="8 9">DSM 2279</strain>
    </source>
</reference>
<dbReference type="PANTHER" id="PTHR33841">
    <property type="entry name" value="DNA METHYLTRANSFERASE YEEA-RELATED"/>
    <property type="match status" value="1"/>
</dbReference>
<dbReference type="PATRIC" id="fig|937775.9.peg.486"/>
<dbReference type="InterPro" id="IPR029063">
    <property type="entry name" value="SAM-dependent_MTases_sf"/>
</dbReference>
<dbReference type="RefSeq" id="WP_004076189.1">
    <property type="nucleotide sequence ID" value="NZ_CM001436.1"/>
</dbReference>
<evidence type="ECO:0000256" key="6">
    <source>
        <dbReference type="SAM" id="MobiDB-lite"/>
    </source>
</evidence>
<dbReference type="InParanoid" id="H1Z1M4"/>